<dbReference type="InterPro" id="IPR057567">
    <property type="entry name" value="TPR_TTI1_C"/>
</dbReference>
<feature type="region of interest" description="Disordered" evidence="1">
    <location>
        <begin position="190"/>
        <end position="244"/>
    </location>
</feature>
<feature type="domain" description="TTI1 N-terminal TPR" evidence="2">
    <location>
        <begin position="336"/>
        <end position="500"/>
    </location>
</feature>
<evidence type="ECO:0000259" key="3">
    <source>
        <dbReference type="Pfam" id="PF24181"/>
    </source>
</evidence>
<dbReference type="InterPro" id="IPR049362">
    <property type="entry name" value="TTI1_rpt"/>
</dbReference>
<dbReference type="InterPro" id="IPR016024">
    <property type="entry name" value="ARM-type_fold"/>
</dbReference>
<dbReference type="EMBL" id="PUHQ01000011">
    <property type="protein sequence ID" value="KAG0664995.1"/>
    <property type="molecule type" value="Genomic_DNA"/>
</dbReference>
<feature type="region of interest" description="Disordered" evidence="1">
    <location>
        <begin position="307"/>
        <end position="338"/>
    </location>
</feature>
<dbReference type="GO" id="GO:0005737">
    <property type="term" value="C:cytoplasm"/>
    <property type="evidence" value="ECO:0007669"/>
    <property type="project" value="TreeGrafter"/>
</dbReference>
<organism evidence="4 5">
    <name type="scientific">Rhodotorula mucilaginosa</name>
    <name type="common">Yeast</name>
    <name type="synonym">Rhodotorula rubra</name>
    <dbReference type="NCBI Taxonomy" id="5537"/>
    <lineage>
        <taxon>Eukaryota</taxon>
        <taxon>Fungi</taxon>
        <taxon>Dikarya</taxon>
        <taxon>Basidiomycota</taxon>
        <taxon>Pucciniomycotina</taxon>
        <taxon>Microbotryomycetes</taxon>
        <taxon>Sporidiobolales</taxon>
        <taxon>Sporidiobolaceae</taxon>
        <taxon>Rhodotorula</taxon>
    </lineage>
</organism>
<name>A0A9P6W5B4_RHOMI</name>
<dbReference type="PANTHER" id="PTHR18460">
    <property type="entry name" value="TEL2 INTERACTING PROTEIN 1 TTI1 FAMILY MEMBER"/>
    <property type="match status" value="1"/>
</dbReference>
<comment type="caution">
    <text evidence="4">The sequence shown here is derived from an EMBL/GenBank/DDBJ whole genome shotgun (WGS) entry which is preliminary data.</text>
</comment>
<evidence type="ECO:0000259" key="2">
    <source>
        <dbReference type="Pfam" id="PF24173"/>
    </source>
</evidence>
<feature type="region of interest" description="Disordered" evidence="1">
    <location>
        <begin position="1016"/>
        <end position="1068"/>
    </location>
</feature>
<feature type="domain" description="TTI1 N-terminal TPR" evidence="2">
    <location>
        <begin position="24"/>
        <end position="191"/>
    </location>
</feature>
<feature type="compositionally biased region" description="Basic and acidic residues" evidence="1">
    <location>
        <begin position="207"/>
        <end position="218"/>
    </location>
</feature>
<evidence type="ECO:0000313" key="5">
    <source>
        <dbReference type="Proteomes" id="UP000777482"/>
    </source>
</evidence>
<feature type="compositionally biased region" description="Low complexity" evidence="1">
    <location>
        <begin position="307"/>
        <end position="335"/>
    </location>
</feature>
<evidence type="ECO:0000256" key="1">
    <source>
        <dbReference type="SAM" id="MobiDB-lite"/>
    </source>
</evidence>
<dbReference type="Pfam" id="PF24181">
    <property type="entry name" value="TPR_TTI1_C"/>
    <property type="match status" value="1"/>
</dbReference>
<feature type="region of interest" description="Disordered" evidence="1">
    <location>
        <begin position="368"/>
        <end position="433"/>
    </location>
</feature>
<evidence type="ECO:0000313" key="4">
    <source>
        <dbReference type="EMBL" id="KAG0664995.1"/>
    </source>
</evidence>
<dbReference type="InterPro" id="IPR011989">
    <property type="entry name" value="ARM-like"/>
</dbReference>
<dbReference type="OrthoDB" id="49511at2759"/>
<dbReference type="Gene3D" id="1.25.10.10">
    <property type="entry name" value="Leucine-rich Repeat Variant"/>
    <property type="match status" value="1"/>
</dbReference>
<feature type="compositionally biased region" description="Low complexity" evidence="1">
    <location>
        <begin position="423"/>
        <end position="433"/>
    </location>
</feature>
<dbReference type="InterPro" id="IPR052587">
    <property type="entry name" value="TELO2-interacting_protein_1"/>
</dbReference>
<feature type="compositionally biased region" description="Acidic residues" evidence="1">
    <location>
        <begin position="397"/>
        <end position="411"/>
    </location>
</feature>
<feature type="domain" description="TTI1 C-terminal TPR" evidence="3">
    <location>
        <begin position="972"/>
        <end position="1267"/>
    </location>
</feature>
<dbReference type="InterPro" id="IPR057566">
    <property type="entry name" value="TPR_TTI1_N"/>
</dbReference>
<keyword evidence="5" id="KW-1185">Reference proteome</keyword>
<feature type="region of interest" description="Disordered" evidence="1">
    <location>
        <begin position="763"/>
        <end position="796"/>
    </location>
</feature>
<accession>A0A9P6W5B4</accession>
<protein>
    <submittedName>
        <fullName evidence="4">Uncharacterized protein</fullName>
    </submittedName>
</protein>
<feature type="compositionally biased region" description="Basic and acidic residues" evidence="1">
    <location>
        <begin position="785"/>
        <end position="796"/>
    </location>
</feature>
<dbReference type="SUPFAM" id="SSF48371">
    <property type="entry name" value="ARM repeat"/>
    <property type="match status" value="1"/>
</dbReference>
<gene>
    <name evidence="4" type="ORF">C6P46_000621</name>
</gene>
<dbReference type="Pfam" id="PF24173">
    <property type="entry name" value="TPR_TTI1_N"/>
    <property type="match status" value="2"/>
</dbReference>
<feature type="compositionally biased region" description="Basic and acidic residues" evidence="1">
    <location>
        <begin position="1038"/>
        <end position="1058"/>
    </location>
</feature>
<dbReference type="Proteomes" id="UP000777482">
    <property type="component" value="Unassembled WGS sequence"/>
</dbReference>
<sequence length="1302" mass="139981">MAGLFAPPRTQASKPSEPGTQALFVRLKAVCVPLLEATRAPPIGKTLERIIHLLAQLRQILQQAAGADVTPALANYVFFPLSSLLQPPTAATTLDAGGVKSSSRGDAVLEATMLALESLIHVWRRTGMEPRVRQELWIMTILTLGGPLDPNKPVLDTKGKSKGKALEATEEAQLAMVKVLVALMRPIESTAASTPDRMDQDDDDDPLGERLDWSRVDPQDSQTFERGVPEKVSDDNPAPPPPTPILFHTLTTLLALASEPTSLLALQLSSLEALRILITHYLAGAAGEDNGPAPLLATALPGTASTLSRIATSRPSKSSSSASSSSSPSPRSANSNRPQASAVVVSALETLSLIIRSTLGDAVTEPLRRDVQRDSSSSSTARITSLEEIDPSFPMDLDAEAPTDDGADDFEPPPPPPTASSNGGTTTKGPTIPTPQWLRYTLSSLEVLFTALSPVAAHESPLVRAALVHFLHSVLSECGATLGAHAEAPLEGLLALAGDDWRDQVAEPARRALVRALNKARPSGDQGGVDDDARSLVSRIVQRRFASLPGAVRRRDELAIRRSASIVRVGLSLFLDGSSRDSAPNRNNKHKTDMQVLQSVEKWSWNLLSALELEGVAGSMASTGGQGGMALAWITTNATAAAGAGGGGDAATTEETSYPPTRLRGITDESTVRALEQLWCALGSSAASSGFGTMGGAESVVEHLLGFAFGPRRNEPIAASSLWALDGMLVGTKDYLSDKEQRRIYRHVTRAVVSLLDDLRRTEEEDSSASTARGGGGGGGEPDAVDSKMSDDDDAKELQRVEHRTGVLDLPSLDAYKPVVTRHASEQDRASQRILLTSWSLRLLATCANLLQSAFQPLLIQSLYHILELSSPTSPPLVAMHAQRALSIVSDSAGYASPQNLVLSNVDYVVNSVSQRLAVARLDPSAPLVLVEMIRLVGKPIVPMVQDLVDDVFEALDDYHGYEEVTVGLWAVLDALLKVMEEDLPPPTRNPSPQLAAPQATEDDWQALGAWVRERNEAEHGDETAADIAEEVNPQRPFKPDQGDDDGMKGATAQHDDEPTPDQVAPPTRTQVVTAQILSKALYFLSHDSPFLRARVLSLIASAVPLLALPDLDAADPAANRAADLMPVIHRAWPYILNRLSDPEPYVVVEAAGLVESLARNVGEFMSRRIVDDVWPRFKTLLGRLDVEDRKSALSTQDRHSTSFRIYRSILQTLGDAARGVPLKEDVLWDQAVTLRRFLSTEYHKDLQTLAAALYHSLGRLNADLVWLVLGATVRLDPSLPGYLAMEERFVGGNVRRVLADL</sequence>
<dbReference type="PANTHER" id="PTHR18460:SF3">
    <property type="entry name" value="TELO2-INTERACTING PROTEIN 1 HOMOLOG"/>
    <property type="match status" value="1"/>
</dbReference>
<proteinExistence type="predicted"/>
<dbReference type="Pfam" id="PF21547">
    <property type="entry name" value="TTI1"/>
    <property type="match status" value="1"/>
</dbReference>
<reference evidence="4 5" key="1">
    <citation type="submission" date="2020-11" db="EMBL/GenBank/DDBJ databases">
        <title>Kefir isolates.</title>
        <authorList>
            <person name="Marcisauskas S."/>
            <person name="Kim Y."/>
            <person name="Blasche S."/>
        </authorList>
    </citation>
    <scope>NUCLEOTIDE SEQUENCE [LARGE SCALE GENOMIC DNA]</scope>
    <source>
        <strain evidence="4 5">KR</strain>
    </source>
</reference>